<organism evidence="2 3">
    <name type="scientific">Lophiostoma macrostomum CBS 122681</name>
    <dbReference type="NCBI Taxonomy" id="1314788"/>
    <lineage>
        <taxon>Eukaryota</taxon>
        <taxon>Fungi</taxon>
        <taxon>Dikarya</taxon>
        <taxon>Ascomycota</taxon>
        <taxon>Pezizomycotina</taxon>
        <taxon>Dothideomycetes</taxon>
        <taxon>Pleosporomycetidae</taxon>
        <taxon>Pleosporales</taxon>
        <taxon>Lophiostomataceae</taxon>
        <taxon>Lophiostoma</taxon>
    </lineage>
</organism>
<dbReference type="AlphaFoldDB" id="A0A6A6TBB2"/>
<protein>
    <submittedName>
        <fullName evidence="2">Uncharacterized protein</fullName>
    </submittedName>
</protein>
<dbReference type="Proteomes" id="UP000799324">
    <property type="component" value="Unassembled WGS sequence"/>
</dbReference>
<feature type="region of interest" description="Disordered" evidence="1">
    <location>
        <begin position="133"/>
        <end position="155"/>
    </location>
</feature>
<feature type="region of interest" description="Disordered" evidence="1">
    <location>
        <begin position="61"/>
        <end position="91"/>
    </location>
</feature>
<reference evidence="2" key="1">
    <citation type="journal article" date="2020" name="Stud. Mycol.">
        <title>101 Dothideomycetes genomes: a test case for predicting lifestyles and emergence of pathogens.</title>
        <authorList>
            <person name="Haridas S."/>
            <person name="Albert R."/>
            <person name="Binder M."/>
            <person name="Bloem J."/>
            <person name="Labutti K."/>
            <person name="Salamov A."/>
            <person name="Andreopoulos B."/>
            <person name="Baker S."/>
            <person name="Barry K."/>
            <person name="Bills G."/>
            <person name="Bluhm B."/>
            <person name="Cannon C."/>
            <person name="Castanera R."/>
            <person name="Culley D."/>
            <person name="Daum C."/>
            <person name="Ezra D."/>
            <person name="Gonzalez J."/>
            <person name="Henrissat B."/>
            <person name="Kuo A."/>
            <person name="Liang C."/>
            <person name="Lipzen A."/>
            <person name="Lutzoni F."/>
            <person name="Magnuson J."/>
            <person name="Mondo S."/>
            <person name="Nolan M."/>
            <person name="Ohm R."/>
            <person name="Pangilinan J."/>
            <person name="Park H.-J."/>
            <person name="Ramirez L."/>
            <person name="Alfaro M."/>
            <person name="Sun H."/>
            <person name="Tritt A."/>
            <person name="Yoshinaga Y."/>
            <person name="Zwiers L.-H."/>
            <person name="Turgeon B."/>
            <person name="Goodwin S."/>
            <person name="Spatafora J."/>
            <person name="Crous P."/>
            <person name="Grigoriev I."/>
        </authorList>
    </citation>
    <scope>NUCLEOTIDE SEQUENCE</scope>
    <source>
        <strain evidence="2">CBS 122681</strain>
    </source>
</reference>
<evidence type="ECO:0000313" key="3">
    <source>
        <dbReference type="Proteomes" id="UP000799324"/>
    </source>
</evidence>
<keyword evidence="3" id="KW-1185">Reference proteome</keyword>
<proteinExistence type="predicted"/>
<gene>
    <name evidence="2" type="ORF">K491DRAFT_348977</name>
</gene>
<evidence type="ECO:0000313" key="2">
    <source>
        <dbReference type="EMBL" id="KAF2657070.1"/>
    </source>
</evidence>
<accession>A0A6A6TBB2</accession>
<name>A0A6A6TBB2_9PLEO</name>
<dbReference type="EMBL" id="MU004329">
    <property type="protein sequence ID" value="KAF2657070.1"/>
    <property type="molecule type" value="Genomic_DNA"/>
</dbReference>
<sequence>MTSVRGRGIVEFTGPTSGPWDRVDSLTCFTSILVGSAVGQFLAEGERRAVRQARVRLLPRAPQTASASTTGGRCLGKQCWRRPQQPDQPISSSCRRWQRLKITMFRDERHTRLIRKPLAWSCPPALALDAARREAKNNLPPRQRRLDARKHTRTPPRMWLKQAAPASAIAVAIAIARAAAASGQAGVKSRLLYPWPSTLETSAALIAHGQGSVGSPSRPAAKNSRAARPLCPAPADSLLRWRQTFPSVSRLAAVLALDLETTVL</sequence>
<evidence type="ECO:0000256" key="1">
    <source>
        <dbReference type="SAM" id="MobiDB-lite"/>
    </source>
</evidence>